<protein>
    <recommendedName>
        <fullName evidence="4">Secreted protein</fullName>
    </recommendedName>
</protein>
<keyword evidence="3" id="KW-1185">Reference proteome</keyword>
<gene>
    <name evidence="2" type="ORF">ADL29_06330</name>
</gene>
<keyword evidence="1" id="KW-0732">Signal</keyword>
<evidence type="ECO:0000313" key="3">
    <source>
        <dbReference type="Proteomes" id="UP000037982"/>
    </source>
</evidence>
<comment type="caution">
    <text evidence="2">The sequence shown here is derived from an EMBL/GenBank/DDBJ whole genome shotgun (WGS) entry which is preliminary data.</text>
</comment>
<reference evidence="3" key="1">
    <citation type="submission" date="2015-07" db="EMBL/GenBank/DDBJ databases">
        <authorList>
            <person name="Ju K.-S."/>
            <person name="Doroghazi J.R."/>
            <person name="Metcalf W.W."/>
        </authorList>
    </citation>
    <scope>NUCLEOTIDE SEQUENCE [LARGE SCALE GENOMIC DNA]</scope>
    <source>
        <strain evidence="3">NRRL ISP-5002</strain>
    </source>
</reference>
<dbReference type="RefSeq" id="WP_053922734.1">
    <property type="nucleotide sequence ID" value="NZ_LGKG01000024.1"/>
</dbReference>
<feature type="signal peptide" evidence="1">
    <location>
        <begin position="1"/>
        <end position="25"/>
    </location>
</feature>
<feature type="chain" id="PRO_5005863583" description="Secreted protein" evidence="1">
    <location>
        <begin position="26"/>
        <end position="94"/>
    </location>
</feature>
<dbReference type="AlphaFoldDB" id="A0A0N0Y0S8"/>
<name>A0A0N0Y0S8_9ACTN</name>
<proteinExistence type="predicted"/>
<organism evidence="2 3">
    <name type="scientific">Streptomyces chattanoogensis</name>
    <dbReference type="NCBI Taxonomy" id="66876"/>
    <lineage>
        <taxon>Bacteria</taxon>
        <taxon>Bacillati</taxon>
        <taxon>Actinomycetota</taxon>
        <taxon>Actinomycetes</taxon>
        <taxon>Kitasatosporales</taxon>
        <taxon>Streptomycetaceae</taxon>
        <taxon>Streptomyces</taxon>
    </lineage>
</organism>
<dbReference type="EMBL" id="LGKG01000024">
    <property type="protein sequence ID" value="KPC66037.1"/>
    <property type="molecule type" value="Genomic_DNA"/>
</dbReference>
<evidence type="ECO:0000313" key="2">
    <source>
        <dbReference type="EMBL" id="KPC66037.1"/>
    </source>
</evidence>
<evidence type="ECO:0000256" key="1">
    <source>
        <dbReference type="SAM" id="SignalP"/>
    </source>
</evidence>
<evidence type="ECO:0008006" key="4">
    <source>
        <dbReference type="Google" id="ProtNLM"/>
    </source>
</evidence>
<dbReference type="Proteomes" id="UP000037982">
    <property type="component" value="Unassembled WGS sequence"/>
</dbReference>
<dbReference type="PATRIC" id="fig|66876.3.peg.1391"/>
<accession>A0A0N0Y0S8</accession>
<sequence>MKYAKSAAIVAGTVVAIGAAAPAFATTTPAPPRTRVNSPLTDALQGKQDDVAPLVKTVRDTAKTVKAGPRNLLRGNKVNRGGPGLLLGGLQIPR</sequence>